<evidence type="ECO:0000313" key="2">
    <source>
        <dbReference type="Proteomes" id="UP001328107"/>
    </source>
</evidence>
<evidence type="ECO:0000313" key="1">
    <source>
        <dbReference type="EMBL" id="GMR33663.1"/>
    </source>
</evidence>
<keyword evidence="2" id="KW-1185">Reference proteome</keyword>
<protein>
    <submittedName>
        <fullName evidence="1">Uncharacterized protein</fullName>
    </submittedName>
</protein>
<dbReference type="AlphaFoldDB" id="A0AAN5C1S5"/>
<accession>A0AAN5C1S5</accession>
<organism evidence="1 2">
    <name type="scientific">Pristionchus mayeri</name>
    <dbReference type="NCBI Taxonomy" id="1317129"/>
    <lineage>
        <taxon>Eukaryota</taxon>
        <taxon>Metazoa</taxon>
        <taxon>Ecdysozoa</taxon>
        <taxon>Nematoda</taxon>
        <taxon>Chromadorea</taxon>
        <taxon>Rhabditida</taxon>
        <taxon>Rhabditina</taxon>
        <taxon>Diplogasteromorpha</taxon>
        <taxon>Diplogasteroidea</taxon>
        <taxon>Neodiplogasteridae</taxon>
        <taxon>Pristionchus</taxon>
    </lineage>
</organism>
<dbReference type="Proteomes" id="UP001328107">
    <property type="component" value="Unassembled WGS sequence"/>
</dbReference>
<feature type="non-terminal residue" evidence="1">
    <location>
        <position position="88"/>
    </location>
</feature>
<proteinExistence type="predicted"/>
<feature type="non-terminal residue" evidence="1">
    <location>
        <position position="1"/>
    </location>
</feature>
<reference evidence="2" key="1">
    <citation type="submission" date="2022-10" db="EMBL/GenBank/DDBJ databases">
        <title>Genome assembly of Pristionchus species.</title>
        <authorList>
            <person name="Yoshida K."/>
            <person name="Sommer R.J."/>
        </authorList>
    </citation>
    <scope>NUCLEOTIDE SEQUENCE [LARGE SCALE GENOMIC DNA]</scope>
    <source>
        <strain evidence="2">RS5460</strain>
    </source>
</reference>
<name>A0AAN5C1S5_9BILA</name>
<gene>
    <name evidence="1" type="ORF">PMAYCL1PPCAC_03858</name>
</gene>
<comment type="caution">
    <text evidence="1">The sequence shown here is derived from an EMBL/GenBank/DDBJ whole genome shotgun (WGS) entry which is preliminary data.</text>
</comment>
<dbReference type="EMBL" id="BTRK01000001">
    <property type="protein sequence ID" value="GMR33663.1"/>
    <property type="molecule type" value="Genomic_DNA"/>
</dbReference>
<sequence>KSETSVFFSLGSNADFFPLNVLFYPTVAIDESLSDKLLQICEIIVAESQLQKAWKEHRDIFKYIIGSSATSKLDCEIQAMFQMENDDD</sequence>